<proteinExistence type="inferred from homology"/>
<dbReference type="GO" id="GO:0003713">
    <property type="term" value="F:transcription coactivator activity"/>
    <property type="evidence" value="ECO:0007669"/>
    <property type="project" value="TreeGrafter"/>
</dbReference>
<dbReference type="STRING" id="246404.A0A507CSK0"/>
<keyword evidence="5" id="KW-0539">Nucleus</keyword>
<sequence>MTPAEAPPSQSQQQQQQQHQEPLELPRNARIVSLIMQAMDVTDYQPAVLPQLMEFVHRYVLDVVADAQLFADHAGRTEIDADDVRLAVEAKMSHSFTGAPSKEVLASIAEAKNVAPLPVVNEKLGLRLPPERNALTGLNFQILPRKPNFEDRLQKAAAAQTAANATQQPPVQPQQQFQQQQQQQQFMPFGGAPVPQPFMFGGMGAQMNMNMGMGMGMGMGMNSNMGMNMNMMGGGGAGFMPMMGQNMMMMGGGSGGQPIAAMQMPTQGAGFLSQFSAGNSQESSGMEEDYDD</sequence>
<protein>
    <recommendedName>
        <fullName evidence="9">Transcription initiation factor TFIID subunit 9</fullName>
    </recommendedName>
</protein>
<dbReference type="EMBL" id="QEAP01001665">
    <property type="protein sequence ID" value="TPX42119.1"/>
    <property type="molecule type" value="Genomic_DNA"/>
</dbReference>
<dbReference type="GO" id="GO:0016251">
    <property type="term" value="F:RNA polymerase II general transcription initiation factor activity"/>
    <property type="evidence" value="ECO:0007669"/>
    <property type="project" value="TreeGrafter"/>
</dbReference>
<gene>
    <name evidence="7" type="ORF">CcCBS67573_g10532</name>
</gene>
<reference evidence="7 8" key="1">
    <citation type="journal article" date="2019" name="Sci. Rep.">
        <title>Comparative genomics of chytrid fungi reveal insights into the obligate biotrophic and pathogenic lifestyle of Synchytrium endobioticum.</title>
        <authorList>
            <person name="van de Vossenberg B.T.L.H."/>
            <person name="Warris S."/>
            <person name="Nguyen H.D.T."/>
            <person name="van Gent-Pelzer M.P.E."/>
            <person name="Joly D.L."/>
            <person name="van de Geest H.C."/>
            <person name="Bonants P.J.M."/>
            <person name="Smith D.S."/>
            <person name="Levesque C.A."/>
            <person name="van der Lee T.A.J."/>
        </authorList>
    </citation>
    <scope>NUCLEOTIDE SEQUENCE [LARGE SCALE GENOMIC DNA]</scope>
    <source>
        <strain evidence="7 8">CBS 675.73</strain>
    </source>
</reference>
<comment type="similarity">
    <text evidence="2">Belongs to the TAF9 family.</text>
</comment>
<accession>A0A507CSK0</accession>
<dbReference type="GO" id="GO:0046982">
    <property type="term" value="F:protein heterodimerization activity"/>
    <property type="evidence" value="ECO:0007669"/>
    <property type="project" value="InterPro"/>
</dbReference>
<comment type="caution">
    <text evidence="7">The sequence shown here is derived from an EMBL/GenBank/DDBJ whole genome shotgun (WGS) entry which is preliminary data.</text>
</comment>
<evidence type="ECO:0000256" key="6">
    <source>
        <dbReference type="SAM" id="MobiDB-lite"/>
    </source>
</evidence>
<dbReference type="GO" id="GO:0000124">
    <property type="term" value="C:SAGA complex"/>
    <property type="evidence" value="ECO:0007669"/>
    <property type="project" value="TreeGrafter"/>
</dbReference>
<feature type="compositionally biased region" description="Polar residues" evidence="6">
    <location>
        <begin position="273"/>
        <end position="284"/>
    </location>
</feature>
<feature type="region of interest" description="Disordered" evidence="6">
    <location>
        <begin position="1"/>
        <end position="22"/>
    </location>
</feature>
<dbReference type="OrthoDB" id="341924at2759"/>
<evidence type="ECO:0008006" key="9">
    <source>
        <dbReference type="Google" id="ProtNLM"/>
    </source>
</evidence>
<name>A0A507CSK0_9FUNG</name>
<dbReference type="InterPro" id="IPR003162">
    <property type="entry name" value="TFIID-31"/>
</dbReference>
<dbReference type="InterPro" id="IPR009072">
    <property type="entry name" value="Histone-fold"/>
</dbReference>
<dbReference type="Gene3D" id="1.10.20.10">
    <property type="entry name" value="Histone, subunit A"/>
    <property type="match status" value="1"/>
</dbReference>
<organism evidence="7 8">
    <name type="scientific">Chytriomyces confervae</name>
    <dbReference type="NCBI Taxonomy" id="246404"/>
    <lineage>
        <taxon>Eukaryota</taxon>
        <taxon>Fungi</taxon>
        <taxon>Fungi incertae sedis</taxon>
        <taxon>Chytridiomycota</taxon>
        <taxon>Chytridiomycota incertae sedis</taxon>
        <taxon>Chytridiomycetes</taxon>
        <taxon>Chytridiales</taxon>
        <taxon>Chytriomycetaceae</taxon>
        <taxon>Chytriomyces</taxon>
    </lineage>
</organism>
<evidence type="ECO:0000256" key="4">
    <source>
        <dbReference type="ARBA" id="ARBA00023163"/>
    </source>
</evidence>
<dbReference type="PANTHER" id="PTHR48068:SF4">
    <property type="entry name" value="TATA-BOX BINDING PROTEIN ASSOCIATED FACTOR 9"/>
    <property type="match status" value="1"/>
</dbReference>
<evidence type="ECO:0000256" key="3">
    <source>
        <dbReference type="ARBA" id="ARBA00023015"/>
    </source>
</evidence>
<evidence type="ECO:0000256" key="5">
    <source>
        <dbReference type="ARBA" id="ARBA00023242"/>
    </source>
</evidence>
<comment type="subcellular location">
    <subcellularLocation>
        <location evidence="1">Nucleus</location>
    </subcellularLocation>
</comment>
<dbReference type="GO" id="GO:0051123">
    <property type="term" value="P:RNA polymerase II preinitiation complex assembly"/>
    <property type="evidence" value="ECO:0007669"/>
    <property type="project" value="TreeGrafter"/>
</dbReference>
<evidence type="ECO:0000313" key="8">
    <source>
        <dbReference type="Proteomes" id="UP000320333"/>
    </source>
</evidence>
<dbReference type="GO" id="GO:0005669">
    <property type="term" value="C:transcription factor TFIID complex"/>
    <property type="evidence" value="ECO:0007669"/>
    <property type="project" value="TreeGrafter"/>
</dbReference>
<dbReference type="CDD" id="cd07979">
    <property type="entry name" value="HFD_TAF9"/>
    <property type="match status" value="1"/>
</dbReference>
<keyword evidence="3" id="KW-0805">Transcription regulation</keyword>
<dbReference type="PANTHER" id="PTHR48068">
    <property type="entry name" value="TAF9 RNA POLYMERASE II, TATA BOX-BINDING PROTEIN (TBP)-ASSOCIATED FACTOR"/>
    <property type="match status" value="1"/>
</dbReference>
<feature type="region of interest" description="Disordered" evidence="6">
    <location>
        <begin position="273"/>
        <end position="292"/>
    </location>
</feature>
<dbReference type="Pfam" id="PF02291">
    <property type="entry name" value="TFIID-31kDa"/>
    <property type="match status" value="1"/>
</dbReference>
<dbReference type="Proteomes" id="UP000320333">
    <property type="component" value="Unassembled WGS sequence"/>
</dbReference>
<evidence type="ECO:0000256" key="1">
    <source>
        <dbReference type="ARBA" id="ARBA00004123"/>
    </source>
</evidence>
<keyword evidence="4" id="KW-0804">Transcription</keyword>
<dbReference type="InterPro" id="IPR051431">
    <property type="entry name" value="TFIID_subunit_9"/>
</dbReference>
<dbReference type="AlphaFoldDB" id="A0A507CSK0"/>
<evidence type="ECO:0000256" key="2">
    <source>
        <dbReference type="ARBA" id="ARBA00007646"/>
    </source>
</evidence>
<feature type="compositionally biased region" description="Low complexity" evidence="6">
    <location>
        <begin position="9"/>
        <end position="20"/>
    </location>
</feature>
<keyword evidence="8" id="KW-1185">Reference proteome</keyword>
<dbReference type="SUPFAM" id="SSF47113">
    <property type="entry name" value="Histone-fold"/>
    <property type="match status" value="1"/>
</dbReference>
<evidence type="ECO:0000313" key="7">
    <source>
        <dbReference type="EMBL" id="TPX42119.1"/>
    </source>
</evidence>